<sequence>MSQRMSQRGKTKEKRMESPRPLVDPDRLEFTIGLTLNGNGSDGYFNRKTYRCIRSPLKAHNSKWLCGTSTTSSRGAGCAIIQDNSAS</sequence>
<dbReference type="Proteomes" id="UP000623129">
    <property type="component" value="Unassembled WGS sequence"/>
</dbReference>
<keyword evidence="3" id="KW-1185">Reference proteome</keyword>
<proteinExistence type="predicted"/>
<evidence type="ECO:0000313" key="2">
    <source>
        <dbReference type="EMBL" id="KAF3324008.1"/>
    </source>
</evidence>
<name>A0A833QQY5_9POAL</name>
<dbReference type="AlphaFoldDB" id="A0A833QQY5"/>
<evidence type="ECO:0000313" key="3">
    <source>
        <dbReference type="Proteomes" id="UP000623129"/>
    </source>
</evidence>
<feature type="compositionally biased region" description="Basic and acidic residues" evidence="1">
    <location>
        <begin position="14"/>
        <end position="24"/>
    </location>
</feature>
<feature type="region of interest" description="Disordered" evidence="1">
    <location>
        <begin position="1"/>
        <end position="24"/>
    </location>
</feature>
<comment type="caution">
    <text evidence="2">The sequence shown here is derived from an EMBL/GenBank/DDBJ whole genome shotgun (WGS) entry which is preliminary data.</text>
</comment>
<protein>
    <submittedName>
        <fullName evidence="2">Uncharacterized protein</fullName>
    </submittedName>
</protein>
<evidence type="ECO:0000256" key="1">
    <source>
        <dbReference type="SAM" id="MobiDB-lite"/>
    </source>
</evidence>
<accession>A0A833QQY5</accession>
<reference evidence="2" key="1">
    <citation type="submission" date="2020-01" db="EMBL/GenBank/DDBJ databases">
        <title>Genome sequence of Kobresia littledalei, the first chromosome-level genome in the family Cyperaceae.</title>
        <authorList>
            <person name="Qu G."/>
        </authorList>
    </citation>
    <scope>NUCLEOTIDE SEQUENCE</scope>
    <source>
        <strain evidence="2">C.B.Clarke</strain>
        <tissue evidence="2">Leaf</tissue>
    </source>
</reference>
<dbReference type="EMBL" id="SWLB01000022">
    <property type="protein sequence ID" value="KAF3324008.1"/>
    <property type="molecule type" value="Genomic_DNA"/>
</dbReference>
<organism evidence="2 3">
    <name type="scientific">Carex littledalei</name>
    <dbReference type="NCBI Taxonomy" id="544730"/>
    <lineage>
        <taxon>Eukaryota</taxon>
        <taxon>Viridiplantae</taxon>
        <taxon>Streptophyta</taxon>
        <taxon>Embryophyta</taxon>
        <taxon>Tracheophyta</taxon>
        <taxon>Spermatophyta</taxon>
        <taxon>Magnoliopsida</taxon>
        <taxon>Liliopsida</taxon>
        <taxon>Poales</taxon>
        <taxon>Cyperaceae</taxon>
        <taxon>Cyperoideae</taxon>
        <taxon>Cariceae</taxon>
        <taxon>Carex</taxon>
        <taxon>Carex subgen. Euthyceras</taxon>
    </lineage>
</organism>
<gene>
    <name evidence="2" type="ORF">FCM35_KLT11475</name>
</gene>